<evidence type="ECO:0000313" key="1">
    <source>
        <dbReference type="EMBL" id="CAE8650093.1"/>
    </source>
</evidence>
<evidence type="ECO:0000313" key="2">
    <source>
        <dbReference type="Proteomes" id="UP000626109"/>
    </source>
</evidence>
<dbReference type="AlphaFoldDB" id="A0A813IFL1"/>
<accession>A0A813IFL1</accession>
<organism evidence="1 2">
    <name type="scientific">Polarella glacialis</name>
    <name type="common">Dinoflagellate</name>
    <dbReference type="NCBI Taxonomy" id="89957"/>
    <lineage>
        <taxon>Eukaryota</taxon>
        <taxon>Sar</taxon>
        <taxon>Alveolata</taxon>
        <taxon>Dinophyceae</taxon>
        <taxon>Suessiales</taxon>
        <taxon>Suessiaceae</taxon>
        <taxon>Polarella</taxon>
    </lineage>
</organism>
<gene>
    <name evidence="1" type="ORF">PGLA2088_LOCUS7985</name>
</gene>
<comment type="caution">
    <text evidence="1">The sequence shown here is derived from an EMBL/GenBank/DDBJ whole genome shotgun (WGS) entry which is preliminary data.</text>
</comment>
<proteinExistence type="predicted"/>
<dbReference type="Proteomes" id="UP000626109">
    <property type="component" value="Unassembled WGS sequence"/>
</dbReference>
<protein>
    <submittedName>
        <fullName evidence="1">Uncharacterized protein</fullName>
    </submittedName>
</protein>
<sequence>MHPLSSPCLLPESFAPSICVPTLSMLSKSDIPINPSFAGSCGWSSRGCSHRTVLVVLILWVAFYCNIGGSSGPEARASVDFRHLYLANCGSGRGDSEEASLPR</sequence>
<name>A0A813IFL1_POLGL</name>
<reference evidence="1" key="1">
    <citation type="submission" date="2021-02" db="EMBL/GenBank/DDBJ databases">
        <authorList>
            <person name="Dougan E. K."/>
            <person name="Rhodes N."/>
            <person name="Thang M."/>
            <person name="Chan C."/>
        </authorList>
    </citation>
    <scope>NUCLEOTIDE SEQUENCE</scope>
</reference>
<dbReference type="EMBL" id="CAJNNW010008494">
    <property type="protein sequence ID" value="CAE8650093.1"/>
    <property type="molecule type" value="Genomic_DNA"/>
</dbReference>